<dbReference type="EMBL" id="CAFZ01001876">
    <property type="protein sequence ID" value="CCA77877.1"/>
    <property type="molecule type" value="Genomic_DNA"/>
</dbReference>
<dbReference type="InParanoid" id="G4U2U3"/>
<dbReference type="GO" id="GO:0030245">
    <property type="term" value="P:cellulose catabolic process"/>
    <property type="evidence" value="ECO:0007669"/>
    <property type="project" value="UniProtKB-KW"/>
</dbReference>
<feature type="domain" description="Auxiliary Activity family 9 catalytic" evidence="17">
    <location>
        <begin position="25"/>
        <end position="236"/>
    </location>
</feature>
<keyword evidence="4" id="KW-0479">Metal-binding</keyword>
<name>G4U2U3_SERID</name>
<evidence type="ECO:0000256" key="4">
    <source>
        <dbReference type="ARBA" id="ARBA00022723"/>
    </source>
</evidence>
<comment type="similarity">
    <text evidence="13">Belongs to the polysaccharide monooxygenase AA9 family.</text>
</comment>
<dbReference type="Gene3D" id="2.70.50.70">
    <property type="match status" value="1"/>
</dbReference>
<keyword evidence="12" id="KW-0624">Polysaccharide degradation</keyword>
<comment type="cofactor">
    <cofactor evidence="1">
        <name>Cu(2+)</name>
        <dbReference type="ChEBI" id="CHEBI:29036"/>
    </cofactor>
</comment>
<reference evidence="18 19" key="1">
    <citation type="journal article" date="2011" name="PLoS Pathog.">
        <title>Endophytic Life Strategies Decoded by Genome and Transcriptome Analyses of the Mutualistic Root Symbiont Piriformospora indica.</title>
        <authorList>
            <person name="Zuccaro A."/>
            <person name="Lahrmann U."/>
            <person name="Guldener U."/>
            <person name="Langen G."/>
            <person name="Pfiffi S."/>
            <person name="Biedenkopf D."/>
            <person name="Wong P."/>
            <person name="Samans B."/>
            <person name="Grimm C."/>
            <person name="Basiewicz M."/>
            <person name="Murat C."/>
            <person name="Martin F."/>
            <person name="Kogel K.H."/>
        </authorList>
    </citation>
    <scope>NUCLEOTIDE SEQUENCE [LARGE SCALE GENOMIC DNA]</scope>
    <source>
        <strain evidence="18 19">DSM 11827</strain>
    </source>
</reference>
<evidence type="ECO:0000259" key="17">
    <source>
        <dbReference type="Pfam" id="PF03443"/>
    </source>
</evidence>
<dbReference type="GO" id="GO:0005576">
    <property type="term" value="C:extracellular region"/>
    <property type="evidence" value="ECO:0007669"/>
    <property type="project" value="UniProtKB-SubCell"/>
</dbReference>
<dbReference type="GO" id="GO:0046872">
    <property type="term" value="F:metal ion binding"/>
    <property type="evidence" value="ECO:0007669"/>
    <property type="project" value="UniProtKB-KW"/>
</dbReference>
<keyword evidence="11" id="KW-0119">Carbohydrate metabolism</keyword>
<gene>
    <name evidence="18" type="ORF">PIIN_00523</name>
</gene>
<dbReference type="Proteomes" id="UP000007148">
    <property type="component" value="Unassembled WGS sequence"/>
</dbReference>
<accession>G4U2U3</accession>
<dbReference type="PANTHER" id="PTHR33353:SF10">
    <property type="entry name" value="ENDO-BETA-1,4-GLUCANASE D"/>
    <property type="match status" value="1"/>
</dbReference>
<organism evidence="18 19">
    <name type="scientific">Serendipita indica (strain DSM 11827)</name>
    <name type="common">Root endophyte fungus</name>
    <name type="synonym">Piriformospora indica</name>
    <dbReference type="NCBI Taxonomy" id="1109443"/>
    <lineage>
        <taxon>Eukaryota</taxon>
        <taxon>Fungi</taxon>
        <taxon>Dikarya</taxon>
        <taxon>Basidiomycota</taxon>
        <taxon>Agaricomycotina</taxon>
        <taxon>Agaricomycetes</taxon>
        <taxon>Sebacinales</taxon>
        <taxon>Serendipitaceae</taxon>
        <taxon>Serendipita</taxon>
    </lineage>
</organism>
<evidence type="ECO:0000256" key="12">
    <source>
        <dbReference type="ARBA" id="ARBA00023326"/>
    </source>
</evidence>
<comment type="subcellular location">
    <subcellularLocation>
        <location evidence="2">Secreted</location>
    </subcellularLocation>
</comment>
<protein>
    <recommendedName>
        <fullName evidence="15">lytic cellulose monooxygenase (C4-dehydrogenating)</fullName>
        <ecNumber evidence="15">1.14.99.56</ecNumber>
    </recommendedName>
</protein>
<dbReference type="EC" id="1.14.99.56" evidence="15"/>
<evidence type="ECO:0000256" key="15">
    <source>
        <dbReference type="ARBA" id="ARBA00047174"/>
    </source>
</evidence>
<dbReference type="PANTHER" id="PTHR33353">
    <property type="entry name" value="PUTATIVE (AFU_ORTHOLOGUE AFUA_1G12560)-RELATED"/>
    <property type="match status" value="1"/>
</dbReference>
<feature type="signal peptide" evidence="16">
    <location>
        <begin position="1"/>
        <end position="24"/>
    </location>
</feature>
<evidence type="ECO:0000313" key="18">
    <source>
        <dbReference type="EMBL" id="CCA77877.1"/>
    </source>
</evidence>
<evidence type="ECO:0000256" key="2">
    <source>
        <dbReference type="ARBA" id="ARBA00004613"/>
    </source>
</evidence>
<dbReference type="GO" id="GO:0004497">
    <property type="term" value="F:monooxygenase activity"/>
    <property type="evidence" value="ECO:0007669"/>
    <property type="project" value="UniProtKB-KW"/>
</dbReference>
<evidence type="ECO:0000256" key="1">
    <source>
        <dbReference type="ARBA" id="ARBA00001973"/>
    </source>
</evidence>
<dbReference type="OrthoDB" id="4849160at2759"/>
<evidence type="ECO:0000256" key="10">
    <source>
        <dbReference type="ARBA" id="ARBA00023157"/>
    </source>
</evidence>
<proteinExistence type="inferred from homology"/>
<feature type="chain" id="PRO_5003469322" description="lytic cellulose monooxygenase (C4-dehydrogenating)" evidence="16">
    <location>
        <begin position="25"/>
        <end position="237"/>
    </location>
</feature>
<evidence type="ECO:0000256" key="5">
    <source>
        <dbReference type="ARBA" id="ARBA00022729"/>
    </source>
</evidence>
<dbReference type="STRING" id="1109443.G4U2U3"/>
<dbReference type="Pfam" id="PF03443">
    <property type="entry name" value="AA9"/>
    <property type="match status" value="1"/>
</dbReference>
<evidence type="ECO:0000256" key="7">
    <source>
        <dbReference type="ARBA" id="ARBA00023002"/>
    </source>
</evidence>
<comment type="caution">
    <text evidence="18">The sequence shown here is derived from an EMBL/GenBank/DDBJ whole genome shotgun (WGS) entry which is preliminary data.</text>
</comment>
<evidence type="ECO:0000256" key="3">
    <source>
        <dbReference type="ARBA" id="ARBA00022525"/>
    </source>
</evidence>
<dbReference type="InterPro" id="IPR005103">
    <property type="entry name" value="AA9_LPMO"/>
</dbReference>
<keyword evidence="6" id="KW-0136">Cellulose degradation</keyword>
<evidence type="ECO:0000256" key="14">
    <source>
        <dbReference type="ARBA" id="ARBA00045077"/>
    </source>
</evidence>
<dbReference type="AlphaFoldDB" id="G4U2U3"/>
<comment type="catalytic activity">
    <reaction evidence="14">
        <text>[(1-&gt;4)-beta-D-glucosyl]n+m + reduced acceptor + O2 = 4-dehydro-beta-D-glucosyl-[(1-&gt;4)-beta-D-glucosyl]n-1 + [(1-&gt;4)-beta-D-glucosyl]m + acceptor + H2O.</text>
        <dbReference type="EC" id="1.14.99.56"/>
    </reaction>
</comment>
<evidence type="ECO:0000256" key="11">
    <source>
        <dbReference type="ARBA" id="ARBA00023277"/>
    </source>
</evidence>
<sequence length="237" mass="26219">MFSIPTLFAALGLVLLKQTLPVAGHGFIQSVTINGYDWPGFDEPHWTKPSGSAVMVTDYLEPLYDVNAREIACGKNAQAAQGIATVSPNDQIQWHWVTHSYKPWTHNEGTKRSWIASCNGDCSSVDPTTLQWVELTSDFTGPQTWNGVWPVKIIADGHPWIDKVPPAPNGDYLIRNELTALHYSWQPYGYSDGSGHGWGIEMYPTCMAIRITNSPGTYDMTMATSFPGAYTVNQKGH</sequence>
<keyword evidence="10" id="KW-1015">Disulfide bond</keyword>
<keyword evidence="7" id="KW-0560">Oxidoreductase</keyword>
<evidence type="ECO:0000256" key="13">
    <source>
        <dbReference type="ARBA" id="ARBA00044502"/>
    </source>
</evidence>
<dbReference type="HOGENOM" id="CLU_031730_1_3_1"/>
<dbReference type="InterPro" id="IPR049892">
    <property type="entry name" value="AA9"/>
</dbReference>
<keyword evidence="5 16" id="KW-0732">Signal</keyword>
<keyword evidence="8" id="KW-0186">Copper</keyword>
<keyword evidence="19" id="KW-1185">Reference proteome</keyword>
<evidence type="ECO:0000256" key="6">
    <source>
        <dbReference type="ARBA" id="ARBA00023001"/>
    </source>
</evidence>
<evidence type="ECO:0000256" key="9">
    <source>
        <dbReference type="ARBA" id="ARBA00023033"/>
    </source>
</evidence>
<keyword evidence="9" id="KW-0503">Monooxygenase</keyword>
<evidence type="ECO:0000256" key="8">
    <source>
        <dbReference type="ARBA" id="ARBA00023008"/>
    </source>
</evidence>
<evidence type="ECO:0000313" key="19">
    <source>
        <dbReference type="Proteomes" id="UP000007148"/>
    </source>
</evidence>
<evidence type="ECO:0000256" key="16">
    <source>
        <dbReference type="SAM" id="SignalP"/>
    </source>
</evidence>
<keyword evidence="3" id="KW-0964">Secreted</keyword>